<dbReference type="Pfam" id="PF12172">
    <property type="entry name" value="zf-ChsH2"/>
    <property type="match status" value="1"/>
</dbReference>
<keyword evidence="4" id="KW-1185">Reference proteome</keyword>
<evidence type="ECO:0008006" key="5">
    <source>
        <dbReference type="Google" id="ProtNLM"/>
    </source>
</evidence>
<dbReference type="EMBL" id="CP022572">
    <property type="protein sequence ID" value="AZU62651.1"/>
    <property type="molecule type" value="Genomic_DNA"/>
</dbReference>
<dbReference type="InterPro" id="IPR022002">
    <property type="entry name" value="ChsH2_Znr"/>
</dbReference>
<protein>
    <recommendedName>
        <fullName evidence="5">DNA-binding protein</fullName>
    </recommendedName>
</protein>
<evidence type="ECO:0000313" key="4">
    <source>
        <dbReference type="Proteomes" id="UP000282892"/>
    </source>
</evidence>
<feature type="domain" description="ChsH2 rubredoxin-like zinc ribbon" evidence="2">
    <location>
        <begin position="18"/>
        <end position="53"/>
    </location>
</feature>
<accession>A0A3Q9QXD1</accession>
<dbReference type="SUPFAM" id="SSF50249">
    <property type="entry name" value="Nucleic acid-binding proteins"/>
    <property type="match status" value="1"/>
</dbReference>
<proteinExistence type="predicted"/>
<dbReference type="Proteomes" id="UP000282892">
    <property type="component" value="Chromosome"/>
</dbReference>
<dbReference type="KEGG" id="nmk:CHR53_16030"/>
<dbReference type="Gene3D" id="6.10.30.10">
    <property type="match status" value="1"/>
</dbReference>
<dbReference type="AlphaFoldDB" id="A0A3Q9QXD1"/>
<dbReference type="PANTHER" id="PTHR34075:SF5">
    <property type="entry name" value="BLR3430 PROTEIN"/>
    <property type="match status" value="1"/>
</dbReference>
<feature type="domain" description="ChsH2 C-terminal OB-fold" evidence="1">
    <location>
        <begin position="63"/>
        <end position="124"/>
    </location>
</feature>
<dbReference type="InterPro" id="IPR002878">
    <property type="entry name" value="ChsH2_C"/>
</dbReference>
<dbReference type="Pfam" id="PF01796">
    <property type="entry name" value="OB_ChsH2_C"/>
    <property type="match status" value="1"/>
</dbReference>
<sequence>MEYQKPIPLKTQDNQPYWDAADRHELVIQKCESCQCYSHPPGPACAKCGSTELSWQNLGSEINGTVYSYVTSYRPFLPGFQDDLPLTIAIVELEKTPTVRIIGNILNCAPEDVKIGMPVKMTWQDITDERSLPQWVPVS</sequence>
<dbReference type="RefSeq" id="WP_127487449.1">
    <property type="nucleotide sequence ID" value="NZ_CP022572.1"/>
</dbReference>
<dbReference type="OrthoDB" id="9785144at2"/>
<evidence type="ECO:0000259" key="2">
    <source>
        <dbReference type="Pfam" id="PF12172"/>
    </source>
</evidence>
<evidence type="ECO:0000313" key="3">
    <source>
        <dbReference type="EMBL" id="AZU62651.1"/>
    </source>
</evidence>
<dbReference type="STRING" id="1193713.GCA_001636315_00007"/>
<reference evidence="3 4" key="1">
    <citation type="submission" date="2017-07" db="EMBL/GenBank/DDBJ databases">
        <title>The complete genome sequence of Bacillus mesonae strain H20-5, an efficient strain improving plant abiotic stress resistance.</title>
        <authorList>
            <person name="Kim S.Y."/>
            <person name="Song H."/>
            <person name="Sang M.K."/>
            <person name="Weon H.-Y."/>
            <person name="Song J."/>
        </authorList>
    </citation>
    <scope>NUCLEOTIDE SEQUENCE [LARGE SCALE GENOMIC DNA]</scope>
    <source>
        <strain evidence="3 4">H20-5</strain>
    </source>
</reference>
<name>A0A3Q9QXD1_9BACI</name>
<dbReference type="PANTHER" id="PTHR34075">
    <property type="entry name" value="BLR3430 PROTEIN"/>
    <property type="match status" value="1"/>
</dbReference>
<evidence type="ECO:0000259" key="1">
    <source>
        <dbReference type="Pfam" id="PF01796"/>
    </source>
</evidence>
<dbReference type="InterPro" id="IPR052513">
    <property type="entry name" value="Thioester_dehydratase-like"/>
</dbReference>
<gene>
    <name evidence="3" type="ORF">CHR53_16030</name>
</gene>
<organism evidence="3 4">
    <name type="scientific">Neobacillus mesonae</name>
    <dbReference type="NCBI Taxonomy" id="1193713"/>
    <lineage>
        <taxon>Bacteria</taxon>
        <taxon>Bacillati</taxon>
        <taxon>Bacillota</taxon>
        <taxon>Bacilli</taxon>
        <taxon>Bacillales</taxon>
        <taxon>Bacillaceae</taxon>
        <taxon>Neobacillus</taxon>
    </lineage>
</organism>
<dbReference type="InterPro" id="IPR012340">
    <property type="entry name" value="NA-bd_OB-fold"/>
</dbReference>